<dbReference type="InterPro" id="IPR001315">
    <property type="entry name" value="CARD"/>
</dbReference>
<keyword evidence="2" id="KW-0677">Repeat</keyword>
<dbReference type="GO" id="GO:0008270">
    <property type="term" value="F:zinc ion binding"/>
    <property type="evidence" value="ECO:0007669"/>
    <property type="project" value="UniProtKB-KW"/>
</dbReference>
<dbReference type="InterPro" id="IPR011029">
    <property type="entry name" value="DEATH-like_dom_sf"/>
</dbReference>
<dbReference type="SUPFAM" id="SSF57845">
    <property type="entry name" value="B-box zinc-binding domain"/>
    <property type="match status" value="1"/>
</dbReference>
<feature type="domain" description="CARD" evidence="6">
    <location>
        <begin position="1"/>
        <end position="82"/>
    </location>
</feature>
<dbReference type="InParanoid" id="C3YWZ8"/>
<dbReference type="EMBL" id="GG666561">
    <property type="protein sequence ID" value="EEN55392.1"/>
    <property type="molecule type" value="Genomic_DNA"/>
</dbReference>
<name>C3YWZ8_BRAFL</name>
<feature type="repeat" description="NHL" evidence="4">
    <location>
        <begin position="489"/>
        <end position="575"/>
    </location>
</feature>
<dbReference type="AlphaFoldDB" id="C3YWZ8"/>
<dbReference type="GO" id="GO:0042981">
    <property type="term" value="P:regulation of apoptotic process"/>
    <property type="evidence" value="ECO:0007669"/>
    <property type="project" value="InterPro"/>
</dbReference>
<evidence type="ECO:0000256" key="1">
    <source>
        <dbReference type="ARBA" id="ARBA00008518"/>
    </source>
</evidence>
<dbReference type="SMART" id="SM00114">
    <property type="entry name" value="CARD"/>
    <property type="match status" value="1"/>
</dbReference>
<dbReference type="PROSITE" id="PS51125">
    <property type="entry name" value="NHL"/>
    <property type="match status" value="2"/>
</dbReference>
<feature type="domain" description="B box-type" evidence="5">
    <location>
        <begin position="84"/>
        <end position="124"/>
    </location>
</feature>
<dbReference type="SUPFAM" id="SSF101898">
    <property type="entry name" value="NHL repeat"/>
    <property type="match status" value="1"/>
</dbReference>
<feature type="repeat" description="NHL" evidence="4">
    <location>
        <begin position="307"/>
        <end position="348"/>
    </location>
</feature>
<comment type="similarity">
    <text evidence="1">Belongs to the TRIM/RBCC family.</text>
</comment>
<dbReference type="Pfam" id="PF00619">
    <property type="entry name" value="CARD"/>
    <property type="match status" value="1"/>
</dbReference>
<dbReference type="InterPro" id="IPR000315">
    <property type="entry name" value="Znf_B-box"/>
</dbReference>
<protein>
    <recommendedName>
        <fullName evidence="8">B box-type domain-containing protein</fullName>
    </recommendedName>
</protein>
<dbReference type="PROSITE" id="PS50119">
    <property type="entry name" value="ZF_BBOX"/>
    <property type="match status" value="1"/>
</dbReference>
<dbReference type="FunFam" id="1.10.533.10:FF:000142">
    <property type="entry name" value="Uncharacterized protein"/>
    <property type="match status" value="1"/>
</dbReference>
<reference evidence="7" key="1">
    <citation type="journal article" date="2008" name="Nature">
        <title>The amphioxus genome and the evolution of the chordate karyotype.</title>
        <authorList>
            <consortium name="US DOE Joint Genome Institute (JGI-PGF)"/>
            <person name="Putnam N.H."/>
            <person name="Butts T."/>
            <person name="Ferrier D.E.K."/>
            <person name="Furlong R.F."/>
            <person name="Hellsten U."/>
            <person name="Kawashima T."/>
            <person name="Robinson-Rechavi M."/>
            <person name="Shoguchi E."/>
            <person name="Terry A."/>
            <person name="Yu J.-K."/>
            <person name="Benito-Gutierrez E.L."/>
            <person name="Dubchak I."/>
            <person name="Garcia-Fernandez J."/>
            <person name="Gibson-Brown J.J."/>
            <person name="Grigoriev I.V."/>
            <person name="Horton A.C."/>
            <person name="de Jong P.J."/>
            <person name="Jurka J."/>
            <person name="Kapitonov V.V."/>
            <person name="Kohara Y."/>
            <person name="Kuroki Y."/>
            <person name="Lindquist E."/>
            <person name="Lucas S."/>
            <person name="Osoegawa K."/>
            <person name="Pennacchio L.A."/>
            <person name="Salamov A.A."/>
            <person name="Satou Y."/>
            <person name="Sauka-Spengler T."/>
            <person name="Schmutz J."/>
            <person name="Shin-I T."/>
            <person name="Toyoda A."/>
            <person name="Bronner-Fraser M."/>
            <person name="Fujiyama A."/>
            <person name="Holland L.Z."/>
            <person name="Holland P.W.H."/>
            <person name="Satoh N."/>
            <person name="Rokhsar D.S."/>
        </authorList>
    </citation>
    <scope>NUCLEOTIDE SEQUENCE [LARGE SCALE GENOMIC DNA]</scope>
    <source>
        <strain evidence="7">S238N-H82</strain>
        <tissue evidence="7">Testes</tissue>
    </source>
</reference>
<dbReference type="InterPro" id="IPR011042">
    <property type="entry name" value="6-blade_b-propeller_TolB-like"/>
</dbReference>
<dbReference type="Gene3D" id="1.10.533.10">
    <property type="entry name" value="Death Domain, Fas"/>
    <property type="match status" value="1"/>
</dbReference>
<dbReference type="FunFam" id="2.120.10.30:FF:000242">
    <property type="entry name" value="Uncharacterized protein"/>
    <property type="match status" value="1"/>
</dbReference>
<evidence type="ECO:0000259" key="5">
    <source>
        <dbReference type="PROSITE" id="PS50119"/>
    </source>
</evidence>
<dbReference type="CDD" id="cd01671">
    <property type="entry name" value="CARD"/>
    <property type="match status" value="1"/>
</dbReference>
<keyword evidence="3" id="KW-0863">Zinc-finger</keyword>
<dbReference type="CDD" id="cd19756">
    <property type="entry name" value="Bbox2"/>
    <property type="match status" value="1"/>
</dbReference>
<sequence>MASELELLKSNRTELVGKIRFVKPFLDRLFQHGDIVDEEFDTVVAEKTPQDRARALLDLVAAKGRGAFRHFREHLKTVNPELEEVLHRCAKHNLPFKLYCEKCGTLLCRVCRSEDHKDHRCTSLVAEGDALRREFTAFKRENRKILIKQNKEVNSYNFANMRREANDRAEALKEMLCEKVDEERRWFLKQLGDSGVTLSPAQSVSSIADSGSMVESEANDISDCVDPSTTPLSFSLPDKENKELDDDDEEKCVTEEETTLCDDLKTAQIDVIESLNLLDVFLPFDDNTRNSVLGLQVPKQFPTVDLLHSFGKFGSENGHFAFPQGLTICPKETIIVADSGRVQLFDINGKWESKISAGYSAFASASAVAFRSLNPYHGDAIATGYTGTGEVVVLSLCLGKVLEKLSTKGCRGVATLDKGHTLILSEEMNNKVTLYAREKDPVSKTMRYMKTNTLETHFFKPRNINTDYLSNIYVSDIGDSTVKVLDKEGHLKATIGKDILRYPTGVCVDKQGNVIVADMVRNTLDIFASDGHHLDTLLSKQEGLMSPQEIALTPDGTKLVVVDGGNHRVLVYRYNHVGDGHVLSNKHVQD</sequence>
<dbReference type="InterPro" id="IPR050952">
    <property type="entry name" value="TRIM-NHL_E3_ligases"/>
</dbReference>
<dbReference type="eggNOG" id="KOG2177">
    <property type="taxonomic scope" value="Eukaryota"/>
</dbReference>
<dbReference type="PROSITE" id="PS50209">
    <property type="entry name" value="CARD"/>
    <property type="match status" value="1"/>
</dbReference>
<evidence type="ECO:0000256" key="3">
    <source>
        <dbReference type="PROSITE-ProRule" id="PRU00024"/>
    </source>
</evidence>
<evidence type="ECO:0000256" key="2">
    <source>
        <dbReference type="ARBA" id="ARBA00022737"/>
    </source>
</evidence>
<dbReference type="Gene3D" id="2.120.10.30">
    <property type="entry name" value="TolB, C-terminal domain"/>
    <property type="match status" value="1"/>
</dbReference>
<evidence type="ECO:0008006" key="8">
    <source>
        <dbReference type="Google" id="ProtNLM"/>
    </source>
</evidence>
<accession>C3YWZ8</accession>
<evidence type="ECO:0000313" key="7">
    <source>
        <dbReference type="EMBL" id="EEN55392.1"/>
    </source>
</evidence>
<keyword evidence="3" id="KW-0479">Metal-binding</keyword>
<gene>
    <name evidence="7" type="ORF">BRAFLDRAFT_64262</name>
</gene>
<evidence type="ECO:0000256" key="4">
    <source>
        <dbReference type="PROSITE-ProRule" id="PRU00504"/>
    </source>
</evidence>
<dbReference type="Pfam" id="PF01436">
    <property type="entry name" value="NHL"/>
    <property type="match status" value="1"/>
</dbReference>
<dbReference type="InterPro" id="IPR001258">
    <property type="entry name" value="NHL_repeat"/>
</dbReference>
<dbReference type="PANTHER" id="PTHR24104:SF50">
    <property type="entry name" value="SMP-30_GLUCONOLACTONASE_LRE-LIKE REGION DOMAIN-CONTAINING PROTEIN"/>
    <property type="match status" value="1"/>
</dbReference>
<dbReference type="CDD" id="cd05819">
    <property type="entry name" value="NHL"/>
    <property type="match status" value="1"/>
</dbReference>
<dbReference type="SUPFAM" id="SSF47986">
    <property type="entry name" value="DEATH domain"/>
    <property type="match status" value="1"/>
</dbReference>
<dbReference type="SMART" id="SM00336">
    <property type="entry name" value="BBOX"/>
    <property type="match status" value="1"/>
</dbReference>
<proteinExistence type="inferred from homology"/>
<dbReference type="Gene3D" id="3.30.160.60">
    <property type="entry name" value="Classic Zinc Finger"/>
    <property type="match status" value="1"/>
</dbReference>
<keyword evidence="3" id="KW-0862">Zinc</keyword>
<organism>
    <name type="scientific">Branchiostoma floridae</name>
    <name type="common">Florida lancelet</name>
    <name type="synonym">Amphioxus</name>
    <dbReference type="NCBI Taxonomy" id="7739"/>
    <lineage>
        <taxon>Eukaryota</taxon>
        <taxon>Metazoa</taxon>
        <taxon>Chordata</taxon>
        <taxon>Cephalochordata</taxon>
        <taxon>Leptocardii</taxon>
        <taxon>Amphioxiformes</taxon>
        <taxon>Branchiostomatidae</taxon>
        <taxon>Branchiostoma</taxon>
    </lineage>
</organism>
<evidence type="ECO:0000259" key="6">
    <source>
        <dbReference type="PROSITE" id="PS50209"/>
    </source>
</evidence>
<dbReference type="PANTHER" id="PTHR24104">
    <property type="entry name" value="E3 UBIQUITIN-PROTEIN LIGASE NHLRC1-RELATED"/>
    <property type="match status" value="1"/>
</dbReference>